<dbReference type="Proteomes" id="UP000040576">
    <property type="component" value="Unassembled WGS sequence"/>
</dbReference>
<evidence type="ECO:0000313" key="1">
    <source>
        <dbReference type="EMBL" id="CEE00389.1"/>
    </source>
</evidence>
<keyword evidence="2" id="KW-1185">Reference proteome</keyword>
<gene>
    <name evidence="1" type="ORF">BT1A1_0531</name>
</gene>
<reference evidence="1 2" key="1">
    <citation type="submission" date="2014-07" db="EMBL/GenBank/DDBJ databases">
        <authorList>
            <person name="Wibberg Daniel"/>
        </authorList>
    </citation>
    <scope>NUCLEOTIDE SEQUENCE [LARGE SCALE GENOMIC DNA]</scope>
</reference>
<dbReference type="AlphaFoldDB" id="A0A090KP33"/>
<protein>
    <submittedName>
        <fullName evidence="1">Uncharacterized protein</fullName>
    </submittedName>
</protein>
<accession>A0A090KP33</accession>
<name>A0A090KP33_9BACI</name>
<sequence length="33" mass="3854">MVTRMGLVVKIEAFSPKNGDEIEFRRQKQAFLN</sequence>
<organism evidence="1 2">
    <name type="scientific">Caldibacillus thermoamylovorans</name>
    <dbReference type="NCBI Taxonomy" id="35841"/>
    <lineage>
        <taxon>Bacteria</taxon>
        <taxon>Bacillati</taxon>
        <taxon>Bacillota</taxon>
        <taxon>Bacilli</taxon>
        <taxon>Bacillales</taxon>
        <taxon>Bacillaceae</taxon>
        <taxon>Caldibacillus</taxon>
    </lineage>
</organism>
<dbReference type="EMBL" id="CCRF01000019">
    <property type="protein sequence ID" value="CEE00389.1"/>
    <property type="molecule type" value="Genomic_DNA"/>
</dbReference>
<proteinExistence type="predicted"/>
<evidence type="ECO:0000313" key="2">
    <source>
        <dbReference type="Proteomes" id="UP000040576"/>
    </source>
</evidence>